<dbReference type="EMBL" id="CACRZD030000061">
    <property type="protein sequence ID" value="CAA6673984.1"/>
    <property type="molecule type" value="Genomic_DNA"/>
</dbReference>
<gene>
    <name evidence="1" type="ORF">SI7747_UN020342</name>
</gene>
<evidence type="ECO:0000313" key="2">
    <source>
        <dbReference type="Proteomes" id="UP001189122"/>
    </source>
</evidence>
<organism evidence="1 2">
    <name type="scientific">Spirodela intermedia</name>
    <name type="common">Intermediate duckweed</name>
    <dbReference type="NCBI Taxonomy" id="51605"/>
    <lineage>
        <taxon>Eukaryota</taxon>
        <taxon>Viridiplantae</taxon>
        <taxon>Streptophyta</taxon>
        <taxon>Embryophyta</taxon>
        <taxon>Tracheophyta</taxon>
        <taxon>Spermatophyta</taxon>
        <taxon>Magnoliopsida</taxon>
        <taxon>Liliopsida</taxon>
        <taxon>Araceae</taxon>
        <taxon>Lemnoideae</taxon>
        <taxon>Spirodela</taxon>
    </lineage>
</organism>
<keyword evidence="2" id="KW-1185">Reference proteome</keyword>
<protein>
    <submittedName>
        <fullName evidence="1">Uncharacterized protein</fullName>
    </submittedName>
</protein>
<proteinExistence type="predicted"/>
<comment type="caution">
    <text evidence="1">The sequence shown here is derived from an EMBL/GenBank/DDBJ whole genome shotgun (WGS) entry which is preliminary data.</text>
</comment>
<evidence type="ECO:0000313" key="1">
    <source>
        <dbReference type="EMBL" id="CAA6673984.1"/>
    </source>
</evidence>
<sequence length="38" mass="4358">MKRLYLAFTAFVTAVKPQGFTFSWPIRRSSSTSCKNMV</sequence>
<dbReference type="Proteomes" id="UP001189122">
    <property type="component" value="Unassembled WGS sequence"/>
</dbReference>
<reference evidence="2" key="1">
    <citation type="journal article" date="2020" name="Sci. Rep.">
        <title>Chromosome-scale genome assembly for the duckweed Spirodela intermedia, integrating cytogenetic maps, PacBio and Oxford Nanopore libraries.</title>
        <authorList>
            <person name="Hoang P.T.N."/>
            <person name="Fiebig A."/>
            <person name="Novak P."/>
            <person name="Macas J."/>
            <person name="Cao H.X."/>
            <person name="Stepanenko A."/>
            <person name="Chen G."/>
            <person name="Borisjuk N."/>
            <person name="Scholz U."/>
            <person name="Schubert I."/>
        </authorList>
    </citation>
    <scope>NUCLEOTIDE SEQUENCE [LARGE SCALE GENOMIC DNA]</scope>
</reference>
<accession>A0ABN7E802</accession>
<name>A0ABN7E802_SPIIN</name>